<feature type="transmembrane region" description="Helical" evidence="1">
    <location>
        <begin position="95"/>
        <end position="116"/>
    </location>
</feature>
<dbReference type="HOGENOM" id="CLU_097226_0_0_1"/>
<reference evidence="2 3" key="1">
    <citation type="submission" date="2014-04" db="EMBL/GenBank/DDBJ databases">
        <authorList>
            <consortium name="DOE Joint Genome Institute"/>
            <person name="Kuo A."/>
            <person name="Kohler A."/>
            <person name="Nagy L.G."/>
            <person name="Floudas D."/>
            <person name="Copeland A."/>
            <person name="Barry K.W."/>
            <person name="Cichocki N."/>
            <person name="Veneault-Fourrey C."/>
            <person name="LaButti K."/>
            <person name="Lindquist E.A."/>
            <person name="Lipzen A."/>
            <person name="Lundell T."/>
            <person name="Morin E."/>
            <person name="Murat C."/>
            <person name="Sun H."/>
            <person name="Tunlid A."/>
            <person name="Henrissat B."/>
            <person name="Grigoriev I.V."/>
            <person name="Hibbett D.S."/>
            <person name="Martin F."/>
            <person name="Nordberg H.P."/>
            <person name="Cantor M.N."/>
            <person name="Hua S.X."/>
        </authorList>
    </citation>
    <scope>NUCLEOTIDE SEQUENCE [LARGE SCALE GENOMIC DNA]</scope>
    <source>
        <strain evidence="2 3">LaAM-08-1</strain>
    </source>
</reference>
<gene>
    <name evidence="2" type="ORF">K443DRAFT_1839</name>
</gene>
<evidence type="ECO:0000313" key="3">
    <source>
        <dbReference type="Proteomes" id="UP000054477"/>
    </source>
</evidence>
<keyword evidence="1" id="KW-0812">Transmembrane</keyword>
<reference evidence="3" key="2">
    <citation type="submission" date="2015-01" db="EMBL/GenBank/DDBJ databases">
        <title>Evolutionary Origins and Diversification of the Mycorrhizal Mutualists.</title>
        <authorList>
            <consortium name="DOE Joint Genome Institute"/>
            <consortium name="Mycorrhizal Genomics Consortium"/>
            <person name="Kohler A."/>
            <person name="Kuo A."/>
            <person name="Nagy L.G."/>
            <person name="Floudas D."/>
            <person name="Copeland A."/>
            <person name="Barry K.W."/>
            <person name="Cichocki N."/>
            <person name="Veneault-Fourrey C."/>
            <person name="LaButti K."/>
            <person name="Lindquist E.A."/>
            <person name="Lipzen A."/>
            <person name="Lundell T."/>
            <person name="Morin E."/>
            <person name="Murat C."/>
            <person name="Riley R."/>
            <person name="Ohm R."/>
            <person name="Sun H."/>
            <person name="Tunlid A."/>
            <person name="Henrissat B."/>
            <person name="Grigoriev I.V."/>
            <person name="Hibbett D.S."/>
            <person name="Martin F."/>
        </authorList>
    </citation>
    <scope>NUCLEOTIDE SEQUENCE [LARGE SCALE GENOMIC DNA]</scope>
    <source>
        <strain evidence="3">LaAM-08-1</strain>
    </source>
</reference>
<keyword evidence="3" id="KW-1185">Reference proteome</keyword>
<dbReference type="EMBL" id="KN838544">
    <property type="protein sequence ID" value="KIK07921.1"/>
    <property type="molecule type" value="Genomic_DNA"/>
</dbReference>
<dbReference type="AlphaFoldDB" id="A0A0C9XSK3"/>
<name>A0A0C9XSK3_9AGAR</name>
<keyword evidence="1" id="KW-0472">Membrane</keyword>
<evidence type="ECO:0000313" key="2">
    <source>
        <dbReference type="EMBL" id="KIK07921.1"/>
    </source>
</evidence>
<protein>
    <submittedName>
        <fullName evidence="2">Uncharacterized protein</fullName>
    </submittedName>
</protein>
<feature type="transmembrane region" description="Helical" evidence="1">
    <location>
        <begin position="55"/>
        <end position="75"/>
    </location>
</feature>
<accession>A0A0C9XSK3</accession>
<keyword evidence="1" id="KW-1133">Transmembrane helix</keyword>
<dbReference type="OrthoDB" id="3358048at2759"/>
<dbReference type="Proteomes" id="UP000054477">
    <property type="component" value="Unassembled WGS sequence"/>
</dbReference>
<organism evidence="2 3">
    <name type="scientific">Laccaria amethystina LaAM-08-1</name>
    <dbReference type="NCBI Taxonomy" id="1095629"/>
    <lineage>
        <taxon>Eukaryota</taxon>
        <taxon>Fungi</taxon>
        <taxon>Dikarya</taxon>
        <taxon>Basidiomycota</taxon>
        <taxon>Agaricomycotina</taxon>
        <taxon>Agaricomycetes</taxon>
        <taxon>Agaricomycetidae</taxon>
        <taxon>Agaricales</taxon>
        <taxon>Agaricineae</taxon>
        <taxon>Hydnangiaceae</taxon>
        <taxon>Laccaria</taxon>
    </lineage>
</organism>
<sequence>MRQKADMDSFRRRIPFKFSEQESGEDAEILDEQQQDAVVEKLRRANAVASAQYQLMLRITLVLSALLQLVFLFSPSKQSPLLIIFPSSVEHEPSIPFPSCFTLLSLFLHLNLAILCHPDLVRVHLHLNNNPQPLSYELLYSMSAVPPTLSLFLQKTWQTTVWWCSPALIIFIVQSVMDVIETGNQSVAELESLKYVAPGA</sequence>
<proteinExistence type="predicted"/>
<evidence type="ECO:0000256" key="1">
    <source>
        <dbReference type="SAM" id="Phobius"/>
    </source>
</evidence>